<evidence type="ECO:0000256" key="3">
    <source>
        <dbReference type="ARBA" id="ARBA00022729"/>
    </source>
</evidence>
<evidence type="ECO:0000256" key="5">
    <source>
        <dbReference type="SAM" id="MobiDB-lite"/>
    </source>
</evidence>
<keyword evidence="3" id="KW-0732">Signal</keyword>
<comment type="caution">
    <text evidence="7">The sequence shown here is derived from an EMBL/GenBank/DDBJ whole genome shotgun (WGS) entry which is preliminary data.</text>
</comment>
<evidence type="ECO:0000256" key="4">
    <source>
        <dbReference type="RuleBase" id="RU003744"/>
    </source>
</evidence>
<dbReference type="GO" id="GO:0006865">
    <property type="term" value="P:amino acid transport"/>
    <property type="evidence" value="ECO:0007669"/>
    <property type="project" value="TreeGrafter"/>
</dbReference>
<gene>
    <name evidence="7" type="ORF">F7D09_0552</name>
</gene>
<dbReference type="Proteomes" id="UP000441772">
    <property type="component" value="Unassembled WGS sequence"/>
</dbReference>
<dbReference type="GO" id="GO:0030288">
    <property type="term" value="C:outer membrane-bounded periplasmic space"/>
    <property type="evidence" value="ECO:0007669"/>
    <property type="project" value="TreeGrafter"/>
</dbReference>
<organism evidence="7 8">
    <name type="scientific">Bifidobacterium leontopitheci</name>
    <dbReference type="NCBI Taxonomy" id="2650774"/>
    <lineage>
        <taxon>Bacteria</taxon>
        <taxon>Bacillati</taxon>
        <taxon>Actinomycetota</taxon>
        <taxon>Actinomycetes</taxon>
        <taxon>Bifidobacteriales</taxon>
        <taxon>Bifidobacteriaceae</taxon>
        <taxon>Bifidobacterium</taxon>
    </lineage>
</organism>
<reference evidence="7 8" key="1">
    <citation type="submission" date="2019-09" db="EMBL/GenBank/DDBJ databases">
        <title>Characterization of the phylogenetic diversity of two novel species belonging to the genus Bifidobacterium: Bifidobacterium cebidarum sp. nov. and Bifidobacterium leontopitheci sp. nov.</title>
        <authorList>
            <person name="Lugli G.A."/>
            <person name="Duranti S."/>
            <person name="Milani C."/>
            <person name="Turroni F."/>
            <person name="Ventura M."/>
        </authorList>
    </citation>
    <scope>NUCLEOTIDE SEQUENCE [LARGE SCALE GENOMIC DNA]</scope>
    <source>
        <strain evidence="7 8">LMG 31471</strain>
    </source>
</reference>
<dbReference type="InterPro" id="IPR018313">
    <property type="entry name" value="SBP_3_CS"/>
</dbReference>
<dbReference type="PANTHER" id="PTHR30085:SF6">
    <property type="entry name" value="ABC TRANSPORTER GLUTAMINE-BINDING PROTEIN GLNH"/>
    <property type="match status" value="1"/>
</dbReference>
<feature type="domain" description="Solute-binding protein family 3/N-terminal" evidence="6">
    <location>
        <begin position="30"/>
        <end position="256"/>
    </location>
</feature>
<proteinExistence type="inferred from homology"/>
<feature type="region of interest" description="Disordered" evidence="5">
    <location>
        <begin position="248"/>
        <end position="267"/>
    </location>
</feature>
<sequence>MLWVCSAAACGQPQPAGGENAISGTPEGPTIAIGVSADQPGIGAWRNGTYTGFEIDVARYVANELGYANKQIVFKQVTSTTRVAMLNDGKVDFVVGYAIADAGRQVTMTGPYLTARRDLLVRDDDRKAIRGLDDMAGRTVCVVTGTSIGADIRKKAPKAVVEERDDYEQCFTSLMVGSSDAIAAGDAILQGISSAKGKGYLHVVGDPYGEEQYGIAVRLGEERLASDISGILEDMIEDGSWAKAAQTLHDETGYTPDRRLNPPDPVS</sequence>
<dbReference type="InterPro" id="IPR051455">
    <property type="entry name" value="Bact_solute-bind_prot3"/>
</dbReference>
<dbReference type="PANTHER" id="PTHR30085">
    <property type="entry name" value="AMINO ACID ABC TRANSPORTER PERMEASE"/>
    <property type="match status" value="1"/>
</dbReference>
<dbReference type="PROSITE" id="PS01039">
    <property type="entry name" value="SBP_BACTERIAL_3"/>
    <property type="match status" value="1"/>
</dbReference>
<feature type="compositionally biased region" description="Basic and acidic residues" evidence="5">
    <location>
        <begin position="248"/>
        <end position="261"/>
    </location>
</feature>
<name>A0A6I1GN78_9BIFI</name>
<evidence type="ECO:0000256" key="2">
    <source>
        <dbReference type="ARBA" id="ARBA00022448"/>
    </source>
</evidence>
<comment type="similarity">
    <text evidence="1 4">Belongs to the bacterial solute-binding protein 3 family.</text>
</comment>
<dbReference type="Pfam" id="PF00497">
    <property type="entry name" value="SBP_bac_3"/>
    <property type="match status" value="1"/>
</dbReference>
<dbReference type="EMBL" id="WBVT01000005">
    <property type="protein sequence ID" value="KAB7791006.1"/>
    <property type="molecule type" value="Genomic_DNA"/>
</dbReference>
<keyword evidence="8" id="KW-1185">Reference proteome</keyword>
<evidence type="ECO:0000313" key="7">
    <source>
        <dbReference type="EMBL" id="KAB7791006.1"/>
    </source>
</evidence>
<keyword evidence="2" id="KW-0813">Transport</keyword>
<dbReference type="SMART" id="SM00062">
    <property type="entry name" value="PBPb"/>
    <property type="match status" value="1"/>
</dbReference>
<evidence type="ECO:0000256" key="1">
    <source>
        <dbReference type="ARBA" id="ARBA00010333"/>
    </source>
</evidence>
<dbReference type="SUPFAM" id="SSF53850">
    <property type="entry name" value="Periplasmic binding protein-like II"/>
    <property type="match status" value="1"/>
</dbReference>
<evidence type="ECO:0000259" key="6">
    <source>
        <dbReference type="SMART" id="SM00062"/>
    </source>
</evidence>
<dbReference type="InterPro" id="IPR001638">
    <property type="entry name" value="Solute-binding_3/MltF_N"/>
</dbReference>
<dbReference type="Gene3D" id="3.40.190.10">
    <property type="entry name" value="Periplasmic binding protein-like II"/>
    <property type="match status" value="2"/>
</dbReference>
<dbReference type="GO" id="GO:0005576">
    <property type="term" value="C:extracellular region"/>
    <property type="evidence" value="ECO:0007669"/>
    <property type="project" value="TreeGrafter"/>
</dbReference>
<dbReference type="AlphaFoldDB" id="A0A6I1GN78"/>
<accession>A0A6I1GN78</accession>
<evidence type="ECO:0000313" key="8">
    <source>
        <dbReference type="Proteomes" id="UP000441772"/>
    </source>
</evidence>
<protein>
    <submittedName>
        <fullName evidence="7">ABC transporter substrate-binding protein</fullName>
    </submittedName>
</protein>